<evidence type="ECO:0000313" key="1">
    <source>
        <dbReference type="EMBL" id="RZO73715.1"/>
    </source>
</evidence>
<reference evidence="1 2" key="1">
    <citation type="submission" date="2019-02" db="EMBL/GenBank/DDBJ databases">
        <title>Prokaryotic population dynamics and viral predation in marine succession experiment using metagenomics: the confinement effect.</title>
        <authorList>
            <person name="Haro-Moreno J.M."/>
            <person name="Rodriguez-Valera F."/>
            <person name="Lopez-Perez M."/>
        </authorList>
    </citation>
    <scope>NUCLEOTIDE SEQUENCE [LARGE SCALE GENOMIC DNA]</scope>
    <source>
        <strain evidence="1">MED-G158</strain>
    </source>
</reference>
<name>A0A520RU40_9GAMM</name>
<dbReference type="InterPro" id="IPR018735">
    <property type="entry name" value="DUF2277"/>
</dbReference>
<dbReference type="Proteomes" id="UP000320404">
    <property type="component" value="Unassembled WGS sequence"/>
</dbReference>
<dbReference type="EMBL" id="SHAH01000119">
    <property type="protein sequence ID" value="RZO73715.1"/>
    <property type="molecule type" value="Genomic_DNA"/>
</dbReference>
<comment type="caution">
    <text evidence="1">The sequence shown here is derived from an EMBL/GenBank/DDBJ whole genome shotgun (WGS) entry which is preliminary data.</text>
</comment>
<evidence type="ECO:0000313" key="2">
    <source>
        <dbReference type="Proteomes" id="UP000320404"/>
    </source>
</evidence>
<dbReference type="Pfam" id="PF10041">
    <property type="entry name" value="DUF2277"/>
    <property type="match status" value="1"/>
</dbReference>
<organism evidence="1 2">
    <name type="scientific">OM182 bacterium</name>
    <dbReference type="NCBI Taxonomy" id="2510334"/>
    <lineage>
        <taxon>Bacteria</taxon>
        <taxon>Pseudomonadati</taxon>
        <taxon>Pseudomonadota</taxon>
        <taxon>Gammaproteobacteria</taxon>
        <taxon>OMG group</taxon>
        <taxon>OM182 clade</taxon>
    </lineage>
</organism>
<proteinExistence type="predicted"/>
<sequence length="33" mass="3639">MCLKIKTLFNFEPPSTGAEIRVAAKRFAIAVSE</sequence>
<protein>
    <submittedName>
        <fullName evidence="1">DUF2277 family protein</fullName>
    </submittedName>
</protein>
<gene>
    <name evidence="1" type="ORF">EVA69_06500</name>
</gene>
<dbReference type="AlphaFoldDB" id="A0A520RU40"/>
<accession>A0A520RU40</accession>